<protein>
    <submittedName>
        <fullName evidence="2">Uncharacterized protein</fullName>
    </submittedName>
</protein>
<dbReference type="Proteomes" id="UP000030671">
    <property type="component" value="Unassembled WGS sequence"/>
</dbReference>
<gene>
    <name evidence="2" type="ORF">HETIRDRAFT_478643</name>
</gene>
<feature type="compositionally biased region" description="Acidic residues" evidence="1">
    <location>
        <begin position="47"/>
        <end position="62"/>
    </location>
</feature>
<organism evidence="2 3">
    <name type="scientific">Heterobasidion irregulare (strain TC 32-1)</name>
    <dbReference type="NCBI Taxonomy" id="747525"/>
    <lineage>
        <taxon>Eukaryota</taxon>
        <taxon>Fungi</taxon>
        <taxon>Dikarya</taxon>
        <taxon>Basidiomycota</taxon>
        <taxon>Agaricomycotina</taxon>
        <taxon>Agaricomycetes</taxon>
        <taxon>Russulales</taxon>
        <taxon>Bondarzewiaceae</taxon>
        <taxon>Heterobasidion</taxon>
        <taxon>Heterobasidion annosum species complex</taxon>
    </lineage>
</organism>
<keyword evidence="3" id="KW-1185">Reference proteome</keyword>
<dbReference type="AlphaFoldDB" id="W4K2B4"/>
<dbReference type="KEGG" id="hir:HETIRDRAFT_478643"/>
<reference evidence="2 3" key="1">
    <citation type="journal article" date="2012" name="New Phytol.">
        <title>Insight into trade-off between wood decay and parasitism from the genome of a fungal forest pathogen.</title>
        <authorList>
            <person name="Olson A."/>
            <person name="Aerts A."/>
            <person name="Asiegbu F."/>
            <person name="Belbahri L."/>
            <person name="Bouzid O."/>
            <person name="Broberg A."/>
            <person name="Canback B."/>
            <person name="Coutinho P.M."/>
            <person name="Cullen D."/>
            <person name="Dalman K."/>
            <person name="Deflorio G."/>
            <person name="van Diepen L.T."/>
            <person name="Dunand C."/>
            <person name="Duplessis S."/>
            <person name="Durling M."/>
            <person name="Gonthier P."/>
            <person name="Grimwood J."/>
            <person name="Fossdal C.G."/>
            <person name="Hansson D."/>
            <person name="Henrissat B."/>
            <person name="Hietala A."/>
            <person name="Himmelstrand K."/>
            <person name="Hoffmeister D."/>
            <person name="Hogberg N."/>
            <person name="James T.Y."/>
            <person name="Karlsson M."/>
            <person name="Kohler A."/>
            <person name="Kues U."/>
            <person name="Lee Y.H."/>
            <person name="Lin Y.C."/>
            <person name="Lind M."/>
            <person name="Lindquist E."/>
            <person name="Lombard V."/>
            <person name="Lucas S."/>
            <person name="Lunden K."/>
            <person name="Morin E."/>
            <person name="Murat C."/>
            <person name="Park J."/>
            <person name="Raffaello T."/>
            <person name="Rouze P."/>
            <person name="Salamov A."/>
            <person name="Schmutz J."/>
            <person name="Solheim H."/>
            <person name="Stahlberg J."/>
            <person name="Velez H."/>
            <person name="de Vries R.P."/>
            <person name="Wiebenga A."/>
            <person name="Woodward S."/>
            <person name="Yakovlev I."/>
            <person name="Garbelotto M."/>
            <person name="Martin F."/>
            <person name="Grigoriev I.V."/>
            <person name="Stenlid J."/>
        </authorList>
    </citation>
    <scope>NUCLEOTIDE SEQUENCE [LARGE SCALE GENOMIC DNA]</scope>
    <source>
        <strain evidence="2 3">TC 32-1</strain>
    </source>
</reference>
<feature type="region of interest" description="Disordered" evidence="1">
    <location>
        <begin position="33"/>
        <end position="68"/>
    </location>
</feature>
<proteinExistence type="predicted"/>
<evidence type="ECO:0000256" key="1">
    <source>
        <dbReference type="SAM" id="MobiDB-lite"/>
    </source>
</evidence>
<dbReference type="EMBL" id="KI925461">
    <property type="protein sequence ID" value="ETW79231.1"/>
    <property type="molecule type" value="Genomic_DNA"/>
</dbReference>
<dbReference type="InParanoid" id="W4K2B4"/>
<dbReference type="RefSeq" id="XP_009549483.1">
    <property type="nucleotide sequence ID" value="XM_009551188.1"/>
</dbReference>
<name>W4K2B4_HETIT</name>
<accession>W4K2B4</accession>
<evidence type="ECO:0000313" key="2">
    <source>
        <dbReference type="EMBL" id="ETW79231.1"/>
    </source>
</evidence>
<dbReference type="OrthoDB" id="3211970at2759"/>
<evidence type="ECO:0000313" key="3">
    <source>
        <dbReference type="Proteomes" id="UP000030671"/>
    </source>
</evidence>
<dbReference type="GeneID" id="20677831"/>
<dbReference type="HOGENOM" id="CLU_2085133_0_0_1"/>
<sequence>MDVPTWRILVFSAPGETDLANLGHHSARVSVAKPFEDGAGLNHSETDSMDDQSDESSSEDNEHEARNDCSLLAPLIEAHTVYELTTYDLREDLLSLGLAEVSGRIALGTRFGQIRMI</sequence>